<evidence type="ECO:0000259" key="7">
    <source>
        <dbReference type="Pfam" id="PF00933"/>
    </source>
</evidence>
<comment type="similarity">
    <text evidence="2">Belongs to the glycosyl hydrolase 3 family.</text>
</comment>
<dbReference type="Gene3D" id="3.20.20.300">
    <property type="entry name" value="Glycoside hydrolase, family 3, N-terminal domain"/>
    <property type="match status" value="1"/>
</dbReference>
<comment type="catalytic activity">
    <reaction evidence="1">
        <text>Hydrolysis of terminal non-reducing N-acetyl-D-hexosamine residues in N-acetyl-beta-D-hexosaminides.</text>
        <dbReference type="EC" id="3.2.1.52"/>
    </reaction>
</comment>
<evidence type="ECO:0000313" key="8">
    <source>
        <dbReference type="EMBL" id="TWE11887.1"/>
    </source>
</evidence>
<dbReference type="PANTHER" id="PTHR30480:SF13">
    <property type="entry name" value="BETA-HEXOSAMINIDASE"/>
    <property type="match status" value="1"/>
</dbReference>
<dbReference type="EMBL" id="VIVQ01000001">
    <property type="protein sequence ID" value="TWE11887.1"/>
    <property type="molecule type" value="Genomic_DNA"/>
</dbReference>
<sequence>MTPSSASSSAASASSEAASATSSASAMPPRQDVAACASSTLARMTPAQRIGQLFMVGVKSQYGPATVERLIRQDHVGNVIYLGDWSGMTTVQQVSEGLQSQVSSAATGGVRLVIATDQEGGAVQELRGSGFTTLLPAIDQGRMTSAQLTAYARNFGGQLKQAGVNVDLAPVADTVPASIGLANGPIGRFGREYANQPQAVGSAVQSVVRGLTAAGVGSTLKHFPGLGRISGNTDVTSVGITDTQMTANDPYLQAFSDGIKAGASMVMMSSADYPKLDPNNPAVFSPAIVDGLLRGRLGWHGVVVTDDMGAVAVADVPAGQRATRFIGAGGDLVLIGKASDAPTMIAAVTQKVSQDPAFAGAVAASERRVLTLKASLGLLSCS</sequence>
<dbReference type="OrthoDB" id="9805821at2"/>
<evidence type="ECO:0000256" key="4">
    <source>
        <dbReference type="ARBA" id="ARBA00022801"/>
    </source>
</evidence>
<dbReference type="EC" id="3.2.1.52" evidence="3"/>
<comment type="caution">
    <text evidence="8">The sequence shown here is derived from an EMBL/GenBank/DDBJ whole genome shotgun (WGS) entry which is preliminary data.</text>
</comment>
<feature type="domain" description="Glycoside hydrolase family 3 N-terminal" evidence="7">
    <location>
        <begin position="48"/>
        <end position="372"/>
    </location>
</feature>
<keyword evidence="4" id="KW-0378">Hydrolase</keyword>
<keyword evidence="5" id="KW-0326">Glycosidase</keyword>
<dbReference type="InterPro" id="IPR050226">
    <property type="entry name" value="NagZ_Beta-hexosaminidase"/>
</dbReference>
<dbReference type="GO" id="GO:0004563">
    <property type="term" value="F:beta-N-acetylhexosaminidase activity"/>
    <property type="evidence" value="ECO:0007669"/>
    <property type="project" value="UniProtKB-EC"/>
</dbReference>
<protein>
    <recommendedName>
        <fullName evidence="3">beta-N-acetylhexosaminidase</fullName>
        <ecNumber evidence="3">3.2.1.52</ecNumber>
    </recommendedName>
</protein>
<evidence type="ECO:0000256" key="3">
    <source>
        <dbReference type="ARBA" id="ARBA00012663"/>
    </source>
</evidence>
<dbReference type="Proteomes" id="UP000318297">
    <property type="component" value="Unassembled WGS sequence"/>
</dbReference>
<evidence type="ECO:0000256" key="2">
    <source>
        <dbReference type="ARBA" id="ARBA00005336"/>
    </source>
</evidence>
<evidence type="ECO:0000256" key="6">
    <source>
        <dbReference type="SAM" id="MobiDB-lite"/>
    </source>
</evidence>
<dbReference type="InterPro" id="IPR036962">
    <property type="entry name" value="Glyco_hydro_3_N_sf"/>
</dbReference>
<organism evidence="8 9">
    <name type="scientific">Rudaeicoccus suwonensis</name>
    <dbReference type="NCBI Taxonomy" id="657409"/>
    <lineage>
        <taxon>Bacteria</taxon>
        <taxon>Bacillati</taxon>
        <taxon>Actinomycetota</taxon>
        <taxon>Actinomycetes</taxon>
        <taxon>Micrococcales</taxon>
        <taxon>Dermacoccaceae</taxon>
        <taxon>Rudaeicoccus</taxon>
    </lineage>
</organism>
<feature type="compositionally biased region" description="Low complexity" evidence="6">
    <location>
        <begin position="1"/>
        <end position="26"/>
    </location>
</feature>
<dbReference type="Pfam" id="PF00933">
    <property type="entry name" value="Glyco_hydro_3"/>
    <property type="match status" value="1"/>
</dbReference>
<dbReference type="PROSITE" id="PS00775">
    <property type="entry name" value="GLYCOSYL_HYDROL_F3"/>
    <property type="match status" value="1"/>
</dbReference>
<dbReference type="RefSeq" id="WP_145225454.1">
    <property type="nucleotide sequence ID" value="NZ_VIVQ01000001.1"/>
</dbReference>
<keyword evidence="9" id="KW-1185">Reference proteome</keyword>
<dbReference type="InterPro" id="IPR017853">
    <property type="entry name" value="GH"/>
</dbReference>
<dbReference type="InterPro" id="IPR019800">
    <property type="entry name" value="Glyco_hydro_3_AS"/>
</dbReference>
<name>A0A561E8F0_9MICO</name>
<reference evidence="8 9" key="1">
    <citation type="submission" date="2019-06" db="EMBL/GenBank/DDBJ databases">
        <title>Sequencing the genomes of 1000 actinobacteria strains.</title>
        <authorList>
            <person name="Klenk H.-P."/>
        </authorList>
    </citation>
    <scope>NUCLEOTIDE SEQUENCE [LARGE SCALE GENOMIC DNA]</scope>
    <source>
        <strain evidence="8 9">DSM 19560</strain>
    </source>
</reference>
<evidence type="ECO:0000256" key="5">
    <source>
        <dbReference type="ARBA" id="ARBA00023295"/>
    </source>
</evidence>
<dbReference type="AlphaFoldDB" id="A0A561E8F0"/>
<accession>A0A561E8F0</accession>
<dbReference type="SUPFAM" id="SSF51445">
    <property type="entry name" value="(Trans)glycosidases"/>
    <property type="match status" value="1"/>
</dbReference>
<evidence type="ECO:0000313" key="9">
    <source>
        <dbReference type="Proteomes" id="UP000318297"/>
    </source>
</evidence>
<gene>
    <name evidence="8" type="ORF">BKA23_0680</name>
</gene>
<dbReference type="GO" id="GO:0009254">
    <property type="term" value="P:peptidoglycan turnover"/>
    <property type="evidence" value="ECO:0007669"/>
    <property type="project" value="TreeGrafter"/>
</dbReference>
<dbReference type="InterPro" id="IPR001764">
    <property type="entry name" value="Glyco_hydro_3_N"/>
</dbReference>
<proteinExistence type="inferred from homology"/>
<dbReference type="GO" id="GO:0005975">
    <property type="term" value="P:carbohydrate metabolic process"/>
    <property type="evidence" value="ECO:0007669"/>
    <property type="project" value="InterPro"/>
</dbReference>
<feature type="region of interest" description="Disordered" evidence="6">
    <location>
        <begin position="1"/>
        <end position="31"/>
    </location>
</feature>
<evidence type="ECO:0000256" key="1">
    <source>
        <dbReference type="ARBA" id="ARBA00001231"/>
    </source>
</evidence>
<dbReference type="PANTHER" id="PTHR30480">
    <property type="entry name" value="BETA-HEXOSAMINIDASE-RELATED"/>
    <property type="match status" value="1"/>
</dbReference>